<organism evidence="1 2">
    <name type="scientific">Geodermatophilus ruber</name>
    <dbReference type="NCBI Taxonomy" id="504800"/>
    <lineage>
        <taxon>Bacteria</taxon>
        <taxon>Bacillati</taxon>
        <taxon>Actinomycetota</taxon>
        <taxon>Actinomycetes</taxon>
        <taxon>Geodermatophilales</taxon>
        <taxon>Geodermatophilaceae</taxon>
        <taxon>Geodermatophilus</taxon>
    </lineage>
</organism>
<dbReference type="STRING" id="504800.SAMN04488085_10647"/>
<accession>A0A1I4EIF9</accession>
<keyword evidence="2" id="KW-1185">Reference proteome</keyword>
<evidence type="ECO:0000313" key="2">
    <source>
        <dbReference type="Proteomes" id="UP000199152"/>
    </source>
</evidence>
<protein>
    <submittedName>
        <fullName evidence="1">Uncharacterized protein</fullName>
    </submittedName>
</protein>
<name>A0A1I4EIF9_9ACTN</name>
<evidence type="ECO:0000313" key="1">
    <source>
        <dbReference type="EMBL" id="SFL05514.1"/>
    </source>
</evidence>
<gene>
    <name evidence="1" type="ORF">SAMN04488085_10647</name>
</gene>
<dbReference type="Proteomes" id="UP000199152">
    <property type="component" value="Unassembled WGS sequence"/>
</dbReference>
<sequence length="34" mass="3882">MKARPMLLAAGLGAAVALRHEYPSLVRYLRIRRM</sequence>
<proteinExistence type="predicted"/>
<dbReference type="AlphaFoldDB" id="A0A1I4EIF9"/>
<dbReference type="EMBL" id="FOSW01000006">
    <property type="protein sequence ID" value="SFL05514.1"/>
    <property type="molecule type" value="Genomic_DNA"/>
</dbReference>
<reference evidence="1 2" key="1">
    <citation type="submission" date="2016-10" db="EMBL/GenBank/DDBJ databases">
        <authorList>
            <person name="de Groot N.N."/>
        </authorList>
    </citation>
    <scope>NUCLEOTIDE SEQUENCE [LARGE SCALE GENOMIC DNA]</scope>
    <source>
        <strain evidence="1 2">DSM 45317</strain>
    </source>
</reference>
<dbReference type="InParanoid" id="A0A1I4EIF9"/>